<organism evidence="3 4">
    <name type="scientific">Silvibacterium dinghuense</name>
    <dbReference type="NCBI Taxonomy" id="1560006"/>
    <lineage>
        <taxon>Bacteria</taxon>
        <taxon>Pseudomonadati</taxon>
        <taxon>Acidobacteriota</taxon>
        <taxon>Terriglobia</taxon>
        <taxon>Terriglobales</taxon>
        <taxon>Acidobacteriaceae</taxon>
        <taxon>Silvibacterium</taxon>
    </lineage>
</organism>
<dbReference type="OrthoDB" id="102435at2"/>
<dbReference type="InterPro" id="IPR050553">
    <property type="entry name" value="Thioredoxin_ResA/DsbE_sf"/>
</dbReference>
<gene>
    <name evidence="3" type="ORF">ESZ00_06175</name>
</gene>
<evidence type="ECO:0000256" key="1">
    <source>
        <dbReference type="SAM" id="SignalP"/>
    </source>
</evidence>
<dbReference type="Gene3D" id="3.40.30.10">
    <property type="entry name" value="Glutaredoxin"/>
    <property type="match status" value="1"/>
</dbReference>
<dbReference type="Pfam" id="PF08534">
    <property type="entry name" value="Redoxin"/>
    <property type="match status" value="1"/>
</dbReference>
<dbReference type="InterPro" id="IPR013740">
    <property type="entry name" value="Redoxin"/>
</dbReference>
<dbReference type="InterPro" id="IPR011990">
    <property type="entry name" value="TPR-like_helical_dom_sf"/>
</dbReference>
<feature type="signal peptide" evidence="1">
    <location>
        <begin position="1"/>
        <end position="19"/>
    </location>
</feature>
<comment type="caution">
    <text evidence="3">The sequence shown here is derived from an EMBL/GenBank/DDBJ whole genome shotgun (WGS) entry which is preliminary data.</text>
</comment>
<feature type="domain" description="Thioredoxin" evidence="2">
    <location>
        <begin position="609"/>
        <end position="748"/>
    </location>
</feature>
<protein>
    <submittedName>
        <fullName evidence="3">TlpA family protein disulfide reductase</fullName>
    </submittedName>
</protein>
<dbReference type="PROSITE" id="PS51352">
    <property type="entry name" value="THIOREDOXIN_2"/>
    <property type="match status" value="1"/>
</dbReference>
<name>A0A4Q1SJ74_9BACT</name>
<evidence type="ECO:0000313" key="4">
    <source>
        <dbReference type="Proteomes" id="UP000290253"/>
    </source>
</evidence>
<evidence type="ECO:0000259" key="2">
    <source>
        <dbReference type="PROSITE" id="PS51352"/>
    </source>
</evidence>
<accession>A0A4Q1SJ74</accession>
<dbReference type="InterPro" id="IPR036249">
    <property type="entry name" value="Thioredoxin-like_sf"/>
</dbReference>
<dbReference type="PANTHER" id="PTHR42852">
    <property type="entry name" value="THIOL:DISULFIDE INTERCHANGE PROTEIN DSBE"/>
    <property type="match status" value="1"/>
</dbReference>
<reference evidence="3 4" key="1">
    <citation type="journal article" date="2016" name="Int. J. Syst. Evol. Microbiol.">
        <title>Acidipila dinghuensis sp. nov., an acidobacterium isolated from forest soil.</title>
        <authorList>
            <person name="Jiang Y.W."/>
            <person name="Wang J."/>
            <person name="Chen M.H."/>
            <person name="Lv Y.Y."/>
            <person name="Qiu L.H."/>
        </authorList>
    </citation>
    <scope>NUCLEOTIDE SEQUENCE [LARGE SCALE GENOMIC DNA]</scope>
    <source>
        <strain evidence="3 4">DHOF10</strain>
    </source>
</reference>
<dbReference type="Gene3D" id="1.25.40.10">
    <property type="entry name" value="Tetratricopeptide repeat domain"/>
    <property type="match status" value="1"/>
</dbReference>
<sequence>MRSPAFVLFLALASGALHAHAQQLSPTYGCGAPEVREAFLGPLSQDELVKLPTVERNAHVKQTLDALIAKYPHQYLLYREQWNTTSMLEGDAGKSTHEALRAQWIAGAKAHPDDPMALLLAGKAQADTNFDEAIRFYQAAQAKDPGFPWPAFELVELYRRKGKDKEVDFKTNLERFYSLCPTWVETSSFGTQIEAYKLRSDPSITPKTIAPLRAELAQQSDPKRLMDYKILWQREFLVRPPAEHDAERAQIHEDLARLEKLVPNGDGDWRLFLIEGYSLAGASNEQLDAMRAQAAKDFPNQSPAENLDWTQWHKEHPQPEGQKNTDAWRAYEAASIAQVKRSMSLYPDDAYLQRTEFYFTVQDDPFVSESDGMAAFDLYEKSTETYGGYGVLSTNPNALAKFLLDRSWAPGRALDLLEKTSTYKGGGHTEPNWSASLTADDIKRFNRYKESEDLDTVGLILQAALLTNQPQAASPLRASIEGPAPANEKDLTQYWTNRARLAALEHRPQDALAYYRLALDNRAEPPDWQHGVLEDRLMTEFHTLWTAQGGSETAWTAWNPPALGTASEATNAKTPDAKIMDTKTSETAARPPTAAKKKAAVAASEDGWKPVTDTMPAFVLSDFSGRTWKQSELAGKVVLIVSWATWCGPCNLQDEMLEKFYEKEKGRKDLVILTFNIDQNPGEVLPFMRRKGYTFPVLAAASYPNVQNFVPRTWIIDKQGHWRWTLGGYDDAKTYPEFEKNLLTQIGKAEGGA</sequence>
<evidence type="ECO:0000313" key="3">
    <source>
        <dbReference type="EMBL" id="RXS97477.1"/>
    </source>
</evidence>
<dbReference type="EMBL" id="SDMK01000001">
    <property type="protein sequence ID" value="RXS97477.1"/>
    <property type="molecule type" value="Genomic_DNA"/>
</dbReference>
<keyword evidence="1" id="KW-0732">Signal</keyword>
<dbReference type="Proteomes" id="UP000290253">
    <property type="component" value="Unassembled WGS sequence"/>
</dbReference>
<dbReference type="RefSeq" id="WP_129207256.1">
    <property type="nucleotide sequence ID" value="NZ_BMGU01000001.1"/>
</dbReference>
<dbReference type="GO" id="GO:0006950">
    <property type="term" value="P:response to stress"/>
    <property type="evidence" value="ECO:0007669"/>
    <property type="project" value="UniProtKB-ARBA"/>
</dbReference>
<feature type="chain" id="PRO_5020696068" evidence="1">
    <location>
        <begin position="20"/>
        <end position="753"/>
    </location>
</feature>
<dbReference type="AlphaFoldDB" id="A0A4Q1SJ74"/>
<dbReference type="SUPFAM" id="SSF48452">
    <property type="entry name" value="TPR-like"/>
    <property type="match status" value="1"/>
</dbReference>
<keyword evidence="4" id="KW-1185">Reference proteome</keyword>
<dbReference type="InterPro" id="IPR013766">
    <property type="entry name" value="Thioredoxin_domain"/>
</dbReference>
<dbReference type="PANTHER" id="PTHR42852:SF13">
    <property type="entry name" value="PROTEIN DIPZ"/>
    <property type="match status" value="1"/>
</dbReference>
<dbReference type="CDD" id="cd02966">
    <property type="entry name" value="TlpA_like_family"/>
    <property type="match status" value="1"/>
</dbReference>
<dbReference type="GO" id="GO:0016491">
    <property type="term" value="F:oxidoreductase activity"/>
    <property type="evidence" value="ECO:0007669"/>
    <property type="project" value="InterPro"/>
</dbReference>
<dbReference type="SUPFAM" id="SSF52833">
    <property type="entry name" value="Thioredoxin-like"/>
    <property type="match status" value="1"/>
</dbReference>
<proteinExistence type="predicted"/>